<dbReference type="Proteomes" id="UP000262582">
    <property type="component" value="Chromosome"/>
</dbReference>
<evidence type="ECO:0000313" key="3">
    <source>
        <dbReference type="Proteomes" id="UP000262582"/>
    </source>
</evidence>
<protein>
    <submittedName>
        <fullName evidence="2">Uncharacterized protein</fullName>
    </submittedName>
</protein>
<evidence type="ECO:0000313" key="1">
    <source>
        <dbReference type="EMBL" id="AXX94992.1"/>
    </source>
</evidence>
<reference evidence="2 4" key="1">
    <citation type="submission" date="2017-09" db="EMBL/GenBank/DDBJ databases">
        <title>Genomics of the genus Arcobacter.</title>
        <authorList>
            <person name="Perez-Cataluna A."/>
            <person name="Figueras M.J."/>
            <person name="Salas-Masso N."/>
        </authorList>
    </citation>
    <scope>NUCLEOTIDE SEQUENCE [LARGE SCALE GENOMIC DNA]</scope>
    <source>
        <strain evidence="2 4">CECT 7837</strain>
    </source>
</reference>
<accession>A0A347U814</accession>
<proteinExistence type="predicted"/>
<dbReference type="RefSeq" id="WP_118917188.1">
    <property type="nucleotide sequence ID" value="NZ_CP032097.1"/>
</dbReference>
<name>A0A347U814_9BACT</name>
<dbReference type="Proteomes" id="UP000290588">
    <property type="component" value="Unassembled WGS sequence"/>
</dbReference>
<reference evidence="1 3" key="2">
    <citation type="submission" date="2018-08" db="EMBL/GenBank/DDBJ databases">
        <title>Complete genome of the Arcobacter ellisii type strain LMG 26155.</title>
        <authorList>
            <person name="Miller W.G."/>
            <person name="Yee E."/>
            <person name="Bono J.L."/>
        </authorList>
    </citation>
    <scope>NUCLEOTIDE SEQUENCE [LARGE SCALE GENOMIC DNA]</scope>
    <source>
        <strain evidence="1 3">LMG 26155</strain>
    </source>
</reference>
<dbReference type="OrthoDB" id="9983125at2"/>
<organism evidence="2 4">
    <name type="scientific">Arcobacter ellisii</name>
    <dbReference type="NCBI Taxonomy" id="913109"/>
    <lineage>
        <taxon>Bacteria</taxon>
        <taxon>Pseudomonadati</taxon>
        <taxon>Campylobacterota</taxon>
        <taxon>Epsilonproteobacteria</taxon>
        <taxon>Campylobacterales</taxon>
        <taxon>Arcobacteraceae</taxon>
        <taxon>Arcobacter</taxon>
    </lineage>
</organism>
<keyword evidence="3" id="KW-1185">Reference proteome</keyword>
<sequence length="163" mass="19556">MNYIDLKKLINKEIRLIKERIESQVDTNEINKLTSKYQANNLHELIEILLCQSSRNCINLNYKNFIEEINEALYELSFENQLLRNQLECANFKKDMYEKTYIDFERVKKIEDMTVLVDILKKNKNYLENQQRIINLISQKIEDKNKKNDIKNDKKPPIKGLDL</sequence>
<evidence type="ECO:0000313" key="4">
    <source>
        <dbReference type="Proteomes" id="UP000290588"/>
    </source>
</evidence>
<dbReference type="EMBL" id="NXIG01000007">
    <property type="protein sequence ID" value="RXI30316.1"/>
    <property type="molecule type" value="Genomic_DNA"/>
</dbReference>
<evidence type="ECO:0000313" key="2">
    <source>
        <dbReference type="EMBL" id="RXI30316.1"/>
    </source>
</evidence>
<dbReference type="AlphaFoldDB" id="A0A347U814"/>
<dbReference type="KEGG" id="aell:AELL_1329"/>
<dbReference type="EMBL" id="CP032097">
    <property type="protein sequence ID" value="AXX94992.1"/>
    <property type="molecule type" value="Genomic_DNA"/>
</dbReference>
<gene>
    <name evidence="1" type="ORF">AELL_1329</name>
    <name evidence="2" type="ORF">CP962_08180</name>
</gene>